<evidence type="ECO:0008006" key="4">
    <source>
        <dbReference type="Google" id="ProtNLM"/>
    </source>
</evidence>
<protein>
    <recommendedName>
        <fullName evidence="4">Secreted protein</fullName>
    </recommendedName>
</protein>
<dbReference type="AlphaFoldDB" id="A0A098BYE9"/>
<name>A0A098BYE9_9BACT</name>
<dbReference type="KEGG" id="pbt:ING2E5B_0420"/>
<evidence type="ECO:0000313" key="2">
    <source>
        <dbReference type="EMBL" id="CEA15188.1"/>
    </source>
</evidence>
<evidence type="ECO:0000313" key="3">
    <source>
        <dbReference type="Proteomes" id="UP000032417"/>
    </source>
</evidence>
<evidence type="ECO:0000256" key="1">
    <source>
        <dbReference type="SAM" id="SignalP"/>
    </source>
</evidence>
<dbReference type="EMBL" id="LN515532">
    <property type="protein sequence ID" value="CEA15188.1"/>
    <property type="molecule type" value="Genomic_DNA"/>
</dbReference>
<keyword evidence="1" id="KW-0732">Signal</keyword>
<reference evidence="2 3" key="1">
    <citation type="submission" date="2014-08" db="EMBL/GenBank/DDBJ databases">
        <authorList>
            <person name="Wibberg D."/>
        </authorList>
    </citation>
    <scope>NUCLEOTIDE SEQUENCE [LARGE SCALE GENOMIC DNA]</scope>
    <source>
        <strain evidence="3">ING2-E5B</strain>
    </source>
</reference>
<organism evidence="2 3">
    <name type="scientific">Fermentimonas caenicola</name>
    <dbReference type="NCBI Taxonomy" id="1562970"/>
    <lineage>
        <taxon>Bacteria</taxon>
        <taxon>Pseudomonadati</taxon>
        <taxon>Bacteroidota</taxon>
        <taxon>Bacteroidia</taxon>
        <taxon>Bacteroidales</taxon>
        <taxon>Dysgonomonadaceae</taxon>
        <taxon>Fermentimonas</taxon>
    </lineage>
</organism>
<keyword evidence="3" id="KW-1185">Reference proteome</keyword>
<dbReference type="InterPro" id="IPR046660">
    <property type="entry name" value="DUF6769"/>
</dbReference>
<accession>A0A098BYE9</accession>
<dbReference type="HOGENOM" id="CLU_1785125_0_0_10"/>
<dbReference type="Pfam" id="PF20558">
    <property type="entry name" value="DUF6769"/>
    <property type="match status" value="1"/>
</dbReference>
<dbReference type="STRING" id="1562970.ING2E5B_0420"/>
<dbReference type="Proteomes" id="UP000032417">
    <property type="component" value="Chromosome 1"/>
</dbReference>
<feature type="chain" id="PRO_5001938715" description="Secreted protein" evidence="1">
    <location>
        <begin position="22"/>
        <end position="145"/>
    </location>
</feature>
<gene>
    <name evidence="2" type="ORF">ING2E5B_0420</name>
</gene>
<sequence length="145" mass="16490">MRFIKKIAPFFLIFAGFILLAHTVIPHHHHDDSTIVLLSIHKSNCTPHDHNQCDSNHCDNSDRDCQDNSKNCTDANIVLKGGDDSREELTVEVNDLTPLLLLFSAVDEYHTLIEDFQSEFYDTFTIPDYTDYLPDSQGLRAPPVC</sequence>
<feature type="signal peptide" evidence="1">
    <location>
        <begin position="1"/>
        <end position="21"/>
    </location>
</feature>
<proteinExistence type="predicted"/>